<evidence type="ECO:0000313" key="4">
    <source>
        <dbReference type="Proteomes" id="UP000789359"/>
    </source>
</evidence>
<sequence>MSDLALKNDIEHTIEEMFLTSEVKNTIQMGSNFISLSEIKHLNWFVGVGANNKKETSELLNQIGQNSIMVLFGFLGLALLANFLHNIAYSRLNMQKHAYEVLLTHKARMGEIGELISGINHQFIQPVNSLKLILSSLIISRKNNVLDNDQLDIMLKDGQKSIDLLSHTIDVFRNFYKTSEVASRFCINKSIENLLTLMHIELSRSNVSVSMRNCEQRDVFQIENIIQQILLILLHNAKDALVEKYKTEFLKREIFIDIGFEDGICNIDISEFGCGISPQLAKKIFQAPKTTKKFGNGIGLYFGKKLANQKINGDIKLLSIADPTTFRLCFDINLKEQNV</sequence>
<dbReference type="Pfam" id="PF02518">
    <property type="entry name" value="HATPase_c"/>
    <property type="match status" value="1"/>
</dbReference>
<dbReference type="InterPro" id="IPR036890">
    <property type="entry name" value="HATPase_C_sf"/>
</dbReference>
<organism evidence="3 4">
    <name type="scientific">Campylobacter suis</name>
    <dbReference type="NCBI Taxonomy" id="2790657"/>
    <lineage>
        <taxon>Bacteria</taxon>
        <taxon>Pseudomonadati</taxon>
        <taxon>Campylobacterota</taxon>
        <taxon>Epsilonproteobacteria</taxon>
        <taxon>Campylobacterales</taxon>
        <taxon>Campylobacteraceae</taxon>
        <taxon>Campylobacter</taxon>
    </lineage>
</organism>
<dbReference type="Gene3D" id="1.10.287.130">
    <property type="match status" value="1"/>
</dbReference>
<dbReference type="SUPFAM" id="SSF55874">
    <property type="entry name" value="ATPase domain of HSP90 chaperone/DNA topoisomerase II/histidine kinase"/>
    <property type="match status" value="1"/>
</dbReference>
<protein>
    <recommendedName>
        <fullName evidence="2">Histidine kinase domain-containing protein</fullName>
    </recommendedName>
</protein>
<keyword evidence="1" id="KW-0472">Membrane</keyword>
<evidence type="ECO:0000313" key="3">
    <source>
        <dbReference type="EMBL" id="CAD7289301.1"/>
    </source>
</evidence>
<dbReference type="Gene3D" id="3.30.565.10">
    <property type="entry name" value="Histidine kinase-like ATPase, C-terminal domain"/>
    <property type="match status" value="1"/>
</dbReference>
<evidence type="ECO:0000256" key="1">
    <source>
        <dbReference type="SAM" id="Phobius"/>
    </source>
</evidence>
<proteinExistence type="predicted"/>
<dbReference type="PROSITE" id="PS50109">
    <property type="entry name" value="HIS_KIN"/>
    <property type="match status" value="1"/>
</dbReference>
<gene>
    <name evidence="3" type="ORF">LMG8286_01741</name>
</gene>
<dbReference type="RefSeq" id="WP_230057478.1">
    <property type="nucleotide sequence ID" value="NZ_CAJHOE010000008.1"/>
</dbReference>
<reference evidence="3 4" key="1">
    <citation type="submission" date="2020-11" db="EMBL/GenBank/DDBJ databases">
        <authorList>
            <person name="Peeters C."/>
        </authorList>
    </citation>
    <scope>NUCLEOTIDE SEQUENCE [LARGE SCALE GENOMIC DNA]</scope>
    <source>
        <strain evidence="3 4">LMG 8286</strain>
    </source>
</reference>
<keyword evidence="1" id="KW-0812">Transmembrane</keyword>
<dbReference type="EMBL" id="CAJHOE010000008">
    <property type="protein sequence ID" value="CAD7289301.1"/>
    <property type="molecule type" value="Genomic_DNA"/>
</dbReference>
<dbReference type="Proteomes" id="UP000789359">
    <property type="component" value="Unassembled WGS sequence"/>
</dbReference>
<keyword evidence="1" id="KW-1133">Transmembrane helix</keyword>
<comment type="caution">
    <text evidence="3">The sequence shown here is derived from an EMBL/GenBank/DDBJ whole genome shotgun (WGS) entry which is preliminary data.</text>
</comment>
<dbReference type="InterPro" id="IPR003594">
    <property type="entry name" value="HATPase_dom"/>
</dbReference>
<feature type="domain" description="Histidine kinase" evidence="2">
    <location>
        <begin position="118"/>
        <end position="334"/>
    </location>
</feature>
<evidence type="ECO:0000259" key="2">
    <source>
        <dbReference type="PROSITE" id="PS50109"/>
    </source>
</evidence>
<feature type="transmembrane region" description="Helical" evidence="1">
    <location>
        <begin position="68"/>
        <end position="89"/>
    </location>
</feature>
<name>A0ABN7KBJ5_9BACT</name>
<dbReference type="InterPro" id="IPR005467">
    <property type="entry name" value="His_kinase_dom"/>
</dbReference>
<dbReference type="SMART" id="SM00387">
    <property type="entry name" value="HATPase_c"/>
    <property type="match status" value="1"/>
</dbReference>
<accession>A0ABN7KBJ5</accession>
<keyword evidence="4" id="KW-1185">Reference proteome</keyword>